<sequence>MAAPKRNVARPAVPAELPALRGVLIRTAAQTALVQHLSSPLALASVPNLDAAKKQAQQLKRSVGALAKRVNGLLAAIGEEQQRRSHDSTPNPLTPESTPVRQQRHGGERGFYDGRVTFGRAQMKDGFVPTICQMLDDFPECTKLGYCKVRVGDDVRRGIDYARMTGYSVSDLEGHQSTAVGLEEWSGPAGLAGMVCSLFVAPDASDDEEIRRQHFIFPDMEAAERAAPGDELLRGYELFSAAVEGACAADKKPYLVIPSECTSEWRRTAGLPQEPCVDCGARLRQTAGRIAGVHTPYEYISSAAQSGTGLHVEDALLCSANIVLAGAPKVWLVVPPDNLAALESRMRQLGDSLRPIQPCSQFVRHLNALLSPRLLEEWSIEFDIVTCRAGEMVVTLPGAYHQVLNSGPNYAQAVNFALPDWAGPPEGYRFCCEEEYPNPNAPKAGHFRVLDGEASEDEESDEESETEIEVEVDEEVDEQAEEEEREEAELDDEQSEEVGEEAEGAEEEGDPERESDEEEQVGRSEAGDTTQFSPFEALSTHVTTVLTNPRKRYALSLGEMSESDSSGSDDSDGSNDDHDDHDDHNSDDGEECTMCAECAKSSDSGARNGRDDNRSFQVQIRGSAAGDAISVRRPTTMQQSDIERWSKCVLRTAKHRGFNAEAVFTAFYNAPSDQPIVKVLRTLQCICEVANIPLLLQLRQHLLANPKGTAAATKASDTPMESSQDIGALVRIHQNISTLRTVSWITQYELAINQLEYYQQFEAVVKTRKADTKKATDERRNRKKRLVRRGATDGIDVVSATPRPVQTQVVVKEEIVSIMMKQGRSELAAKDELEQYLKHGKTLHLLLESANPDLLPLLPLYEAKEKLPSLDLLAHNPPDKVPDSDKKELAKPITSSQVFKLSHALAKYFGQQLFVARPELKDYEQETRNRHSGASSIVNLIKSAEQEVVATKPAEVARLFRFNRS</sequence>
<dbReference type="PROSITE" id="PS51184">
    <property type="entry name" value="JMJC"/>
    <property type="match status" value="1"/>
</dbReference>
<feature type="compositionally biased region" description="Acidic residues" evidence="1">
    <location>
        <begin position="453"/>
        <end position="519"/>
    </location>
</feature>
<accession>A0A8H4N5F2</accession>
<keyword evidence="4" id="KW-1185">Reference proteome</keyword>
<proteinExistence type="predicted"/>
<feature type="region of interest" description="Disordered" evidence="1">
    <location>
        <begin position="559"/>
        <end position="591"/>
    </location>
</feature>
<dbReference type="Pfam" id="PF02373">
    <property type="entry name" value="JmjC"/>
    <property type="match status" value="1"/>
</dbReference>
<organism evidence="3 4">
    <name type="scientific">Botryosphaeria dothidea</name>
    <dbReference type="NCBI Taxonomy" id="55169"/>
    <lineage>
        <taxon>Eukaryota</taxon>
        <taxon>Fungi</taxon>
        <taxon>Dikarya</taxon>
        <taxon>Ascomycota</taxon>
        <taxon>Pezizomycotina</taxon>
        <taxon>Dothideomycetes</taxon>
        <taxon>Dothideomycetes incertae sedis</taxon>
        <taxon>Botryosphaeriales</taxon>
        <taxon>Botryosphaeriaceae</taxon>
        <taxon>Botryosphaeria</taxon>
    </lineage>
</organism>
<dbReference type="PANTHER" id="PTHR10694">
    <property type="entry name" value="LYSINE-SPECIFIC DEMETHYLASE"/>
    <property type="match status" value="1"/>
</dbReference>
<dbReference type="OrthoDB" id="1678912at2759"/>
<feature type="domain" description="JmjC" evidence="2">
    <location>
        <begin position="260"/>
        <end position="433"/>
    </location>
</feature>
<dbReference type="GO" id="GO:0032452">
    <property type="term" value="F:histone demethylase activity"/>
    <property type="evidence" value="ECO:0007669"/>
    <property type="project" value="TreeGrafter"/>
</dbReference>
<dbReference type="Gene3D" id="2.60.120.650">
    <property type="entry name" value="Cupin"/>
    <property type="match status" value="1"/>
</dbReference>
<comment type="caution">
    <text evidence="3">The sequence shown here is derived from an EMBL/GenBank/DDBJ whole genome shotgun (WGS) entry which is preliminary data.</text>
</comment>
<feature type="compositionally biased region" description="Basic and acidic residues" evidence="1">
    <location>
        <begin position="575"/>
        <end position="587"/>
    </location>
</feature>
<dbReference type="InterPro" id="IPR003347">
    <property type="entry name" value="JmjC_dom"/>
</dbReference>
<reference evidence="3" key="1">
    <citation type="submission" date="2020-04" db="EMBL/GenBank/DDBJ databases">
        <title>Genome Assembly and Annotation of Botryosphaeria dothidea sdau 11-99, a Latent Pathogen of Apple Fruit Ring Rot in China.</title>
        <authorList>
            <person name="Yu C."/>
            <person name="Diao Y."/>
            <person name="Lu Q."/>
            <person name="Zhao J."/>
            <person name="Cui S."/>
            <person name="Peng C."/>
            <person name="He B."/>
            <person name="Liu H."/>
        </authorList>
    </citation>
    <scope>NUCLEOTIDE SEQUENCE [LARGE SCALE GENOMIC DNA]</scope>
    <source>
        <strain evidence="3">Sdau11-99</strain>
    </source>
</reference>
<dbReference type="SMART" id="SM00558">
    <property type="entry name" value="JmjC"/>
    <property type="match status" value="1"/>
</dbReference>
<feature type="region of interest" description="Disordered" evidence="1">
    <location>
        <begin position="452"/>
        <end position="543"/>
    </location>
</feature>
<dbReference type="EMBL" id="WWBZ02000008">
    <property type="protein sequence ID" value="KAF4311844.1"/>
    <property type="molecule type" value="Genomic_DNA"/>
</dbReference>
<dbReference type="AlphaFoldDB" id="A0A8H4N5F2"/>
<evidence type="ECO:0000313" key="3">
    <source>
        <dbReference type="EMBL" id="KAF4311844.1"/>
    </source>
</evidence>
<gene>
    <name evidence="3" type="ORF">GTA08_BOTSDO12602</name>
</gene>
<feature type="region of interest" description="Disordered" evidence="1">
    <location>
        <begin position="77"/>
        <end position="109"/>
    </location>
</feature>
<protein>
    <submittedName>
        <fullName evidence="3">Transcription factor jumonji aspartyl beta-hydroxylase protein</fullName>
    </submittedName>
</protein>
<dbReference type="Proteomes" id="UP000572817">
    <property type="component" value="Unassembled WGS sequence"/>
</dbReference>
<dbReference type="GO" id="GO:0000785">
    <property type="term" value="C:chromatin"/>
    <property type="evidence" value="ECO:0007669"/>
    <property type="project" value="TreeGrafter"/>
</dbReference>
<dbReference type="GO" id="GO:0005634">
    <property type="term" value="C:nucleus"/>
    <property type="evidence" value="ECO:0007669"/>
    <property type="project" value="TreeGrafter"/>
</dbReference>
<evidence type="ECO:0000256" key="1">
    <source>
        <dbReference type="SAM" id="MobiDB-lite"/>
    </source>
</evidence>
<dbReference type="SUPFAM" id="SSF51197">
    <property type="entry name" value="Clavaminate synthase-like"/>
    <property type="match status" value="1"/>
</dbReference>
<feature type="compositionally biased region" description="Polar residues" evidence="1">
    <location>
        <begin position="88"/>
        <end position="101"/>
    </location>
</feature>
<evidence type="ECO:0000259" key="2">
    <source>
        <dbReference type="PROSITE" id="PS51184"/>
    </source>
</evidence>
<name>A0A8H4N5F2_9PEZI</name>
<dbReference type="GO" id="GO:0010468">
    <property type="term" value="P:regulation of gene expression"/>
    <property type="evidence" value="ECO:0007669"/>
    <property type="project" value="TreeGrafter"/>
</dbReference>
<evidence type="ECO:0000313" key="4">
    <source>
        <dbReference type="Proteomes" id="UP000572817"/>
    </source>
</evidence>